<evidence type="ECO:0000313" key="2">
    <source>
        <dbReference type="Proteomes" id="UP000008784"/>
    </source>
</evidence>
<protein>
    <submittedName>
        <fullName evidence="1">Uncharacterized protein</fullName>
    </submittedName>
</protein>
<dbReference type="EMBL" id="ADOT01000259">
    <property type="protein sequence ID" value="EGX45547.1"/>
    <property type="molecule type" value="Genomic_DNA"/>
</dbReference>
<accession>G1XMV0</accession>
<gene>
    <name evidence="1" type="ORF">AOL_s00169g153</name>
</gene>
<evidence type="ECO:0000313" key="1">
    <source>
        <dbReference type="EMBL" id="EGX45547.1"/>
    </source>
</evidence>
<reference evidence="1 2" key="1">
    <citation type="journal article" date="2011" name="PLoS Pathog.">
        <title>Genomic and proteomic analyses of the fungus Arthrobotrys oligospora provide insights into nematode-trap formation.</title>
        <authorList>
            <person name="Yang J."/>
            <person name="Wang L."/>
            <person name="Ji X."/>
            <person name="Feng Y."/>
            <person name="Li X."/>
            <person name="Zou C."/>
            <person name="Xu J."/>
            <person name="Ren Y."/>
            <person name="Mi Q."/>
            <person name="Wu J."/>
            <person name="Liu S."/>
            <person name="Liu Y."/>
            <person name="Huang X."/>
            <person name="Wang H."/>
            <person name="Niu X."/>
            <person name="Li J."/>
            <person name="Liang L."/>
            <person name="Luo Y."/>
            <person name="Ji K."/>
            <person name="Zhou W."/>
            <person name="Yu Z."/>
            <person name="Li G."/>
            <person name="Liu Y."/>
            <person name="Li L."/>
            <person name="Qiao M."/>
            <person name="Feng L."/>
            <person name="Zhang K.-Q."/>
        </authorList>
    </citation>
    <scope>NUCLEOTIDE SEQUENCE [LARGE SCALE GENOMIC DNA]</scope>
    <source>
        <strain evidence="2">ATCC 24927 / CBS 115.81 / DSM 1491</strain>
    </source>
</reference>
<dbReference type="AlphaFoldDB" id="G1XMV0"/>
<organism evidence="1 2">
    <name type="scientific">Arthrobotrys oligospora (strain ATCC 24927 / CBS 115.81 / DSM 1491)</name>
    <name type="common">Nematode-trapping fungus</name>
    <name type="synonym">Didymozoophaga oligospora</name>
    <dbReference type="NCBI Taxonomy" id="756982"/>
    <lineage>
        <taxon>Eukaryota</taxon>
        <taxon>Fungi</taxon>
        <taxon>Dikarya</taxon>
        <taxon>Ascomycota</taxon>
        <taxon>Pezizomycotina</taxon>
        <taxon>Orbiliomycetes</taxon>
        <taxon>Orbiliales</taxon>
        <taxon>Orbiliaceae</taxon>
        <taxon>Orbilia</taxon>
        <taxon>Orbilia oligospora</taxon>
    </lineage>
</organism>
<dbReference type="GeneID" id="22896705"/>
<name>G1XMV0_ARTOA</name>
<dbReference type="InParanoid" id="G1XMV0"/>
<dbReference type="RefSeq" id="XP_011125812.1">
    <property type="nucleotide sequence ID" value="XM_011127510.1"/>
</dbReference>
<comment type="caution">
    <text evidence="1">The sequence shown here is derived from an EMBL/GenBank/DDBJ whole genome shotgun (WGS) entry which is preliminary data.</text>
</comment>
<proteinExistence type="predicted"/>
<dbReference type="OrthoDB" id="5311519at2759"/>
<dbReference type="HOGENOM" id="CLU_927407_0_0_1"/>
<keyword evidence="2" id="KW-1185">Reference proteome</keyword>
<dbReference type="Proteomes" id="UP000008784">
    <property type="component" value="Unassembled WGS sequence"/>
</dbReference>
<sequence>MPQSCHDTDRHQHNDGVTLFQGLVNYYGGTPDVPPGLEQFNNDTATPSAYAYGDQFIEPDTARATDFATGPSCDVPSAPNLSSSVPFSYELPSHQNLYTPSQAFGAQPPGLHFHVHEGFPTQSIATRNAPDNPGFGSGLENPVEFELANAILDARPSGASQGRIYKTELVNLISELSTVVPLPSLRLPRGLKKDIRHNQPQIPGSFRNTHPTAQPFYDRGLYVACCLHPYCLSHTWSTSDNKAKDNLYQKHQKVQHDEWAKAVPVSERCILLGPYSKTVLGLFFEYVQTHTFNAAFVAHI</sequence>